<comment type="caution">
    <text evidence="6">The sequence shown here is derived from an EMBL/GenBank/DDBJ whole genome shotgun (WGS) entry which is preliminary data.</text>
</comment>
<organism evidence="6 7">
    <name type="scientific">Cetraspora pellucida</name>
    <dbReference type="NCBI Taxonomy" id="1433469"/>
    <lineage>
        <taxon>Eukaryota</taxon>
        <taxon>Fungi</taxon>
        <taxon>Fungi incertae sedis</taxon>
        <taxon>Mucoromycota</taxon>
        <taxon>Glomeromycotina</taxon>
        <taxon>Glomeromycetes</taxon>
        <taxon>Diversisporales</taxon>
        <taxon>Gigasporaceae</taxon>
        <taxon>Cetraspora</taxon>
    </lineage>
</organism>
<feature type="domain" description="Orc1-like AAA ATPase" evidence="4">
    <location>
        <begin position="15"/>
        <end position="145"/>
    </location>
</feature>
<evidence type="ECO:0000259" key="5">
    <source>
        <dbReference type="Pfam" id="PF14630"/>
    </source>
</evidence>
<dbReference type="Proteomes" id="UP000789759">
    <property type="component" value="Unassembled WGS sequence"/>
</dbReference>
<evidence type="ECO:0000313" key="6">
    <source>
        <dbReference type="EMBL" id="CAG8727434.1"/>
    </source>
</evidence>
<dbReference type="GO" id="GO:0006270">
    <property type="term" value="P:DNA replication initiation"/>
    <property type="evidence" value="ECO:0007669"/>
    <property type="project" value="TreeGrafter"/>
</dbReference>
<keyword evidence="2" id="KW-0547">Nucleotide-binding</keyword>
<dbReference type="InterPro" id="IPR041664">
    <property type="entry name" value="AAA_16"/>
</dbReference>
<dbReference type="OrthoDB" id="365981at2759"/>
<evidence type="ECO:0000256" key="1">
    <source>
        <dbReference type="ARBA" id="ARBA00006269"/>
    </source>
</evidence>
<sequence>MALEPRQLKNILSEEFPGRTRQIETLLNWFGAPKEKTPPTIFIHGNRALGKTELVRRLFKLGFTSRQYSFLDCRVCYSAEDLFGITLTHLTGQQLSCKNINDFAMKLQKTCKLDSETRYMIFDNADALWNLSSTLTPALLTLPQWTGLNVCGIFISQVPWEKFRVVVGISEPWQIFFPEYTKDIQISSVIISCPDDEDLCFYKAFIENVCDSFYENCDLIDFFRLLPDLFDKFVEPVQDERATRNDISLLCNELKSHFNAALDKLYLQNISAANFGEQLPQWSLYLLIATFLGSYIPQNLDQRYFATKACEKLKLPRTPKKQKLSHDNSPAKLTQQLKGPQSFELERVLAIFQSIYHDHKNIQTVDIHQQIESFVAHHLVVCTVPYDRLGSRAYRCNVSYDCVKQISGDIDFDLSKYLDEFDYN</sequence>
<dbReference type="EMBL" id="CAJVQA010013870">
    <property type="protein sequence ID" value="CAG8727434.1"/>
    <property type="molecule type" value="Genomic_DNA"/>
</dbReference>
<dbReference type="InterPro" id="IPR027417">
    <property type="entry name" value="P-loop_NTPase"/>
</dbReference>
<accession>A0A9N9NES3</accession>
<dbReference type="GO" id="GO:0005664">
    <property type="term" value="C:nuclear origin of replication recognition complex"/>
    <property type="evidence" value="ECO:0007669"/>
    <property type="project" value="TreeGrafter"/>
</dbReference>
<dbReference type="PANTHER" id="PTHR12705">
    <property type="entry name" value="ORIGIN RECOGNITION COMPLEX SUBUNIT 5"/>
    <property type="match status" value="1"/>
</dbReference>
<dbReference type="GO" id="GO:0003688">
    <property type="term" value="F:DNA replication origin binding"/>
    <property type="evidence" value="ECO:0007669"/>
    <property type="project" value="TreeGrafter"/>
</dbReference>
<dbReference type="Gene3D" id="3.40.50.300">
    <property type="entry name" value="P-loop containing nucleotide triphosphate hydrolases"/>
    <property type="match status" value="1"/>
</dbReference>
<proteinExistence type="inferred from homology"/>
<dbReference type="PANTHER" id="PTHR12705:SF0">
    <property type="entry name" value="ORIGIN RECOGNITION COMPLEX SUBUNIT 5"/>
    <property type="match status" value="1"/>
</dbReference>
<reference evidence="6" key="1">
    <citation type="submission" date="2021-06" db="EMBL/GenBank/DDBJ databases">
        <authorList>
            <person name="Kallberg Y."/>
            <person name="Tangrot J."/>
            <person name="Rosling A."/>
        </authorList>
    </citation>
    <scope>NUCLEOTIDE SEQUENCE</scope>
    <source>
        <strain evidence="6">FL966</strain>
    </source>
</reference>
<dbReference type="InterPro" id="IPR020796">
    <property type="entry name" value="ORC5"/>
</dbReference>
<dbReference type="Pfam" id="PF14630">
    <property type="entry name" value="ORC5_C"/>
    <property type="match status" value="1"/>
</dbReference>
<name>A0A9N9NES3_9GLOM</name>
<keyword evidence="3" id="KW-0067">ATP-binding</keyword>
<feature type="domain" description="Origin recognition complex subunit 5 C-terminal" evidence="5">
    <location>
        <begin position="279"/>
        <end position="418"/>
    </location>
</feature>
<evidence type="ECO:0000256" key="3">
    <source>
        <dbReference type="ARBA" id="ARBA00022840"/>
    </source>
</evidence>
<dbReference type="AlphaFoldDB" id="A0A9N9NES3"/>
<evidence type="ECO:0000259" key="4">
    <source>
        <dbReference type="Pfam" id="PF13191"/>
    </source>
</evidence>
<dbReference type="Pfam" id="PF13191">
    <property type="entry name" value="AAA_16"/>
    <property type="match status" value="1"/>
</dbReference>
<evidence type="ECO:0000256" key="2">
    <source>
        <dbReference type="ARBA" id="ARBA00022741"/>
    </source>
</evidence>
<dbReference type="SUPFAM" id="SSF52540">
    <property type="entry name" value="P-loop containing nucleoside triphosphate hydrolases"/>
    <property type="match status" value="1"/>
</dbReference>
<evidence type="ECO:0000313" key="7">
    <source>
        <dbReference type="Proteomes" id="UP000789759"/>
    </source>
</evidence>
<dbReference type="InterPro" id="IPR047088">
    <property type="entry name" value="ORC5_C"/>
</dbReference>
<comment type="similarity">
    <text evidence="1">Belongs to the ORC5 family.</text>
</comment>
<protein>
    <submittedName>
        <fullName evidence="6">22395_t:CDS:1</fullName>
    </submittedName>
</protein>
<gene>
    <name evidence="6" type="ORF">CPELLU_LOCUS13267</name>
</gene>
<keyword evidence="7" id="KW-1185">Reference proteome</keyword>